<proteinExistence type="predicted"/>
<feature type="compositionally biased region" description="Acidic residues" evidence="1">
    <location>
        <begin position="48"/>
        <end position="58"/>
    </location>
</feature>
<protein>
    <submittedName>
        <fullName evidence="3">Uncharacterized protein</fullName>
    </submittedName>
</protein>
<keyword evidence="4" id="KW-1185">Reference proteome</keyword>
<comment type="caution">
    <text evidence="3">The sequence shown here is derived from an EMBL/GenBank/DDBJ whole genome shotgun (WGS) entry which is preliminary data.</text>
</comment>
<name>A0A813E7J3_POLGL</name>
<dbReference type="EMBL" id="CAJNNV010006391">
    <property type="protein sequence ID" value="CAE8593560.1"/>
    <property type="molecule type" value="Genomic_DNA"/>
</dbReference>
<evidence type="ECO:0000313" key="3">
    <source>
        <dbReference type="EMBL" id="CAE8593560.1"/>
    </source>
</evidence>
<evidence type="ECO:0000256" key="2">
    <source>
        <dbReference type="SAM" id="SignalP"/>
    </source>
</evidence>
<dbReference type="Proteomes" id="UP000654075">
    <property type="component" value="Unassembled WGS sequence"/>
</dbReference>
<evidence type="ECO:0000313" key="4">
    <source>
        <dbReference type="Proteomes" id="UP000654075"/>
    </source>
</evidence>
<evidence type="ECO:0000256" key="1">
    <source>
        <dbReference type="SAM" id="MobiDB-lite"/>
    </source>
</evidence>
<feature type="region of interest" description="Disordered" evidence="1">
    <location>
        <begin position="48"/>
        <end position="69"/>
    </location>
</feature>
<accession>A0A813E7J3</accession>
<gene>
    <name evidence="3" type="ORF">PGLA1383_LOCUS12153</name>
</gene>
<sequence>MFMRSHYNVCIVLLILGVILHSRQAPWATYETDAGGDALGLCLQGEADADEEENDASEQEPQISFGQHPDQAESLQSQYLCGATLSFLLQQERVANASAHGGGSPVADDGTEDCGFLGQSLAKGKRMKSRKEAHHTSPSWALLRWRLQQLEEEQSSSSDSDSSKSEILPAANIIHGSTLTPAEMTEVQLDGPGSAFAVSGRDAWGDTDAD</sequence>
<dbReference type="AlphaFoldDB" id="A0A813E7J3"/>
<reference evidence="3" key="1">
    <citation type="submission" date="2021-02" db="EMBL/GenBank/DDBJ databases">
        <authorList>
            <person name="Dougan E. K."/>
            <person name="Rhodes N."/>
            <person name="Thang M."/>
            <person name="Chan C."/>
        </authorList>
    </citation>
    <scope>NUCLEOTIDE SEQUENCE</scope>
</reference>
<feature type="signal peptide" evidence="2">
    <location>
        <begin position="1"/>
        <end position="24"/>
    </location>
</feature>
<keyword evidence="2" id="KW-0732">Signal</keyword>
<feature type="chain" id="PRO_5033003103" evidence="2">
    <location>
        <begin position="25"/>
        <end position="210"/>
    </location>
</feature>
<organism evidence="3 4">
    <name type="scientific">Polarella glacialis</name>
    <name type="common">Dinoflagellate</name>
    <dbReference type="NCBI Taxonomy" id="89957"/>
    <lineage>
        <taxon>Eukaryota</taxon>
        <taxon>Sar</taxon>
        <taxon>Alveolata</taxon>
        <taxon>Dinophyceae</taxon>
        <taxon>Suessiales</taxon>
        <taxon>Suessiaceae</taxon>
        <taxon>Polarella</taxon>
    </lineage>
</organism>